<accession>A0A7R9CBW8</accession>
<name>A0A7R9CBW8_TIMCR</name>
<feature type="region of interest" description="Disordered" evidence="1">
    <location>
        <begin position="1"/>
        <end position="26"/>
    </location>
</feature>
<organism evidence="2">
    <name type="scientific">Timema cristinae</name>
    <name type="common">Walking stick</name>
    <dbReference type="NCBI Taxonomy" id="61476"/>
    <lineage>
        <taxon>Eukaryota</taxon>
        <taxon>Metazoa</taxon>
        <taxon>Ecdysozoa</taxon>
        <taxon>Arthropoda</taxon>
        <taxon>Hexapoda</taxon>
        <taxon>Insecta</taxon>
        <taxon>Pterygota</taxon>
        <taxon>Neoptera</taxon>
        <taxon>Polyneoptera</taxon>
        <taxon>Phasmatodea</taxon>
        <taxon>Timematodea</taxon>
        <taxon>Timematoidea</taxon>
        <taxon>Timematidae</taxon>
        <taxon>Timema</taxon>
    </lineage>
</organism>
<gene>
    <name evidence="2" type="ORF">TCEB3V08_LOCUS583</name>
</gene>
<evidence type="ECO:0000313" key="2">
    <source>
        <dbReference type="EMBL" id="CAD7392569.1"/>
    </source>
</evidence>
<sequence>MQNPDAQAKALIGQESVPKPPPPPKDHTCKQQFILGENRSCRRRTIYATYSMIVGIADRSCSPSSSRTGLQVRFNCTIFRGLTFFQIRLETPGTNPHENQEKKQRPYQLHHTAHLKCDSNL</sequence>
<dbReference type="AlphaFoldDB" id="A0A7R9CBW8"/>
<dbReference type="EMBL" id="OC316560">
    <property type="protein sequence ID" value="CAD7392569.1"/>
    <property type="molecule type" value="Genomic_DNA"/>
</dbReference>
<evidence type="ECO:0000256" key="1">
    <source>
        <dbReference type="SAM" id="MobiDB-lite"/>
    </source>
</evidence>
<reference evidence="2" key="1">
    <citation type="submission" date="2020-11" db="EMBL/GenBank/DDBJ databases">
        <authorList>
            <person name="Tran Van P."/>
        </authorList>
    </citation>
    <scope>NUCLEOTIDE SEQUENCE</scope>
</reference>
<proteinExistence type="predicted"/>
<protein>
    <submittedName>
        <fullName evidence="2">Uncharacterized protein</fullName>
    </submittedName>
</protein>